<dbReference type="HAMAP" id="MF_01147">
    <property type="entry name" value="Lgt"/>
    <property type="match status" value="1"/>
</dbReference>
<evidence type="ECO:0000256" key="7">
    <source>
        <dbReference type="HAMAP-Rule" id="MF_01147"/>
    </source>
</evidence>
<feature type="compositionally biased region" description="Low complexity" evidence="8">
    <location>
        <begin position="332"/>
        <end position="358"/>
    </location>
</feature>
<reference evidence="9 10" key="1">
    <citation type="journal article" date="2021" name="Int. J. Syst. Evol. Microbiol.">
        <title>Reticulibacter mediterranei gen. nov., sp. nov., within the new family Reticulibacteraceae fam. nov., and Ktedonospora formicarum gen. nov., sp. nov., Ktedonobacter robiniae sp. nov., Dictyobacter formicarum sp. nov. and Dictyobacter arantiisoli sp. nov., belonging to the class Ktedonobacteria.</title>
        <authorList>
            <person name="Yabe S."/>
            <person name="Zheng Y."/>
            <person name="Wang C.M."/>
            <person name="Sakai Y."/>
            <person name="Abe K."/>
            <person name="Yokota A."/>
            <person name="Donadio S."/>
            <person name="Cavaletti L."/>
            <person name="Monciardini P."/>
        </authorList>
    </citation>
    <scope>NUCLEOTIDE SEQUENCE [LARGE SCALE GENOMIC DNA]</scope>
    <source>
        <strain evidence="9 10">SOSP1-9</strain>
    </source>
</reference>
<keyword evidence="10" id="KW-1185">Reference proteome</keyword>
<feature type="compositionally biased region" description="Basic and acidic residues" evidence="8">
    <location>
        <begin position="394"/>
        <end position="414"/>
    </location>
</feature>
<evidence type="ECO:0000256" key="4">
    <source>
        <dbReference type="ARBA" id="ARBA00022692"/>
    </source>
</evidence>
<evidence type="ECO:0000256" key="3">
    <source>
        <dbReference type="ARBA" id="ARBA00022679"/>
    </source>
</evidence>
<feature type="transmembrane region" description="Helical" evidence="7">
    <location>
        <begin position="138"/>
        <end position="157"/>
    </location>
</feature>
<keyword evidence="4 7" id="KW-0812">Transmembrane</keyword>
<dbReference type="EC" id="2.5.1.145" evidence="7"/>
<comment type="similarity">
    <text evidence="1 7">Belongs to the Lgt family.</text>
</comment>
<keyword evidence="6 7" id="KW-0472">Membrane</keyword>
<sequence length="414" mass="45688">MNILPLAYLLSGGWLHIGPPYIYINIDPVLVHLGPWLAVRWYGLMYVVGIMVGLWVIKGYTTRKGINQDMVYRILWWCIAAGLIGGRLYFVIQQPDLVNGYLLQPQRILATWEGGMAFYGAIFLVIPTLIWRARVERINPLVLIDAGVLFGAAGQIFGRIGNLINGDIIGYPSTLPWSTVYQNPNSWACFNPATCNVPVQPAAGYELIINLIVLGTMLYLAHRVRRPGILMLVYLFSYTISQFLIFFTRQNDIVSFLGLDLGLKQAQWTSLVVFILLLPLTYWVLRTSKPVPDGEVAATYGIPQKPKPALEKKVLTEELSETPAIEPDDEATPATETASTDTETPTLATDQTTPASAAAEEEGKPAPATTVEESALSTNHAEETAPIVEQPASDTDKQSETPSTPKEDKTRQKA</sequence>
<dbReference type="NCBIfam" id="TIGR00544">
    <property type="entry name" value="lgt"/>
    <property type="match status" value="1"/>
</dbReference>
<dbReference type="RefSeq" id="WP_201364138.1">
    <property type="nucleotide sequence ID" value="NZ_BNJJ01000013.1"/>
</dbReference>
<feature type="transmembrane region" description="Helical" evidence="7">
    <location>
        <begin position="267"/>
        <end position="285"/>
    </location>
</feature>
<dbReference type="Pfam" id="PF01790">
    <property type="entry name" value="LGT"/>
    <property type="match status" value="1"/>
</dbReference>
<evidence type="ECO:0000256" key="2">
    <source>
        <dbReference type="ARBA" id="ARBA00022475"/>
    </source>
</evidence>
<comment type="catalytic activity">
    <reaction evidence="7">
        <text>L-cysteinyl-[prolipoprotein] + a 1,2-diacyl-sn-glycero-3-phospho-(1'-sn-glycerol) = an S-1,2-diacyl-sn-glyceryl-L-cysteinyl-[prolipoprotein] + sn-glycerol 1-phosphate + H(+)</text>
        <dbReference type="Rhea" id="RHEA:56712"/>
        <dbReference type="Rhea" id="RHEA-COMP:14679"/>
        <dbReference type="Rhea" id="RHEA-COMP:14680"/>
        <dbReference type="ChEBI" id="CHEBI:15378"/>
        <dbReference type="ChEBI" id="CHEBI:29950"/>
        <dbReference type="ChEBI" id="CHEBI:57685"/>
        <dbReference type="ChEBI" id="CHEBI:64716"/>
        <dbReference type="ChEBI" id="CHEBI:140658"/>
        <dbReference type="EC" id="2.5.1.145"/>
    </reaction>
</comment>
<feature type="binding site" evidence="7">
    <location>
        <position position="159"/>
    </location>
    <ligand>
        <name>a 1,2-diacyl-sn-glycero-3-phospho-(1'-sn-glycerol)</name>
        <dbReference type="ChEBI" id="CHEBI:64716"/>
    </ligand>
</feature>
<organism evidence="9 10">
    <name type="scientific">Dictyobacter formicarum</name>
    <dbReference type="NCBI Taxonomy" id="2778368"/>
    <lineage>
        <taxon>Bacteria</taxon>
        <taxon>Bacillati</taxon>
        <taxon>Chloroflexota</taxon>
        <taxon>Ktedonobacteria</taxon>
        <taxon>Ktedonobacterales</taxon>
        <taxon>Dictyobacteraceae</taxon>
        <taxon>Dictyobacter</taxon>
    </lineage>
</organism>
<dbReference type="Proteomes" id="UP000635565">
    <property type="component" value="Unassembled WGS sequence"/>
</dbReference>
<comment type="subcellular location">
    <subcellularLocation>
        <location evidence="7">Cell membrane</location>
        <topology evidence="7">Multi-pass membrane protein</topology>
    </subcellularLocation>
</comment>
<comment type="caution">
    <text evidence="9">The sequence shown here is derived from an EMBL/GenBank/DDBJ whole genome shotgun (WGS) entry which is preliminary data.</text>
</comment>
<protein>
    <recommendedName>
        <fullName evidence="7">Phosphatidylglycerol--prolipoprotein diacylglyceryl transferase</fullName>
        <ecNumber evidence="7">2.5.1.145</ecNumber>
    </recommendedName>
</protein>
<comment type="function">
    <text evidence="7">Catalyzes the transfer of the diacylglyceryl group from phosphatidylglycerol to the sulfhydryl group of the N-terminal cysteine of a prolipoprotein, the first step in the formation of mature lipoproteins.</text>
</comment>
<name>A0ABQ3VKZ9_9CHLR</name>
<dbReference type="EMBL" id="BNJJ01000013">
    <property type="protein sequence ID" value="GHO86503.1"/>
    <property type="molecule type" value="Genomic_DNA"/>
</dbReference>
<keyword evidence="2 7" id="KW-1003">Cell membrane</keyword>
<keyword evidence="3 7" id="KW-0808">Transferase</keyword>
<evidence type="ECO:0000313" key="10">
    <source>
        <dbReference type="Proteomes" id="UP000635565"/>
    </source>
</evidence>
<dbReference type="PANTHER" id="PTHR30589:SF0">
    <property type="entry name" value="PHOSPHATIDYLGLYCEROL--PROLIPOPROTEIN DIACYLGLYCERYL TRANSFERASE"/>
    <property type="match status" value="1"/>
</dbReference>
<evidence type="ECO:0000256" key="5">
    <source>
        <dbReference type="ARBA" id="ARBA00022989"/>
    </source>
</evidence>
<evidence type="ECO:0000256" key="6">
    <source>
        <dbReference type="ARBA" id="ARBA00023136"/>
    </source>
</evidence>
<feature type="transmembrane region" description="Helical" evidence="7">
    <location>
        <begin position="39"/>
        <end position="58"/>
    </location>
</feature>
<feature type="transmembrane region" description="Helical" evidence="7">
    <location>
        <begin position="228"/>
        <end position="247"/>
    </location>
</feature>
<feature type="transmembrane region" description="Helical" evidence="7">
    <location>
        <begin position="202"/>
        <end position="221"/>
    </location>
</feature>
<comment type="pathway">
    <text evidence="7">Protein modification; lipoprotein biosynthesis (diacylglyceryl transfer).</text>
</comment>
<dbReference type="PANTHER" id="PTHR30589">
    <property type="entry name" value="PROLIPOPROTEIN DIACYLGLYCERYL TRANSFERASE"/>
    <property type="match status" value="1"/>
</dbReference>
<accession>A0ABQ3VKZ9</accession>
<proteinExistence type="inferred from homology"/>
<gene>
    <name evidence="7" type="primary">lgt</name>
    <name evidence="9" type="ORF">KSZ_45090</name>
</gene>
<keyword evidence="5 7" id="KW-1133">Transmembrane helix</keyword>
<evidence type="ECO:0000256" key="8">
    <source>
        <dbReference type="SAM" id="MobiDB-lite"/>
    </source>
</evidence>
<feature type="transmembrane region" description="Helical" evidence="7">
    <location>
        <begin position="112"/>
        <end position="131"/>
    </location>
</feature>
<evidence type="ECO:0000256" key="1">
    <source>
        <dbReference type="ARBA" id="ARBA00007150"/>
    </source>
</evidence>
<feature type="transmembrane region" description="Helical" evidence="7">
    <location>
        <begin position="70"/>
        <end position="92"/>
    </location>
</feature>
<feature type="region of interest" description="Disordered" evidence="8">
    <location>
        <begin position="321"/>
        <end position="414"/>
    </location>
</feature>
<evidence type="ECO:0000313" key="9">
    <source>
        <dbReference type="EMBL" id="GHO86503.1"/>
    </source>
</evidence>
<dbReference type="InterPro" id="IPR001640">
    <property type="entry name" value="Lgt"/>
</dbReference>